<dbReference type="GO" id="GO:0005886">
    <property type="term" value="C:plasma membrane"/>
    <property type="evidence" value="ECO:0007669"/>
    <property type="project" value="TreeGrafter"/>
</dbReference>
<feature type="transmembrane region" description="Helical" evidence="7">
    <location>
        <begin position="54"/>
        <end position="75"/>
    </location>
</feature>
<feature type="transmembrane region" description="Helical" evidence="7">
    <location>
        <begin position="543"/>
        <end position="561"/>
    </location>
</feature>
<evidence type="ECO:0000256" key="1">
    <source>
        <dbReference type="ARBA" id="ARBA00004141"/>
    </source>
</evidence>
<keyword evidence="12" id="KW-1185">Reference proteome</keyword>
<sequence length="601" mass="64661">MTAPPFTLDIALVFVVVGVTILLFLTEWLRVDVVAILVMISLPLLGLVQGKDTFVGFSSTAVISIIATIIMVRGLDHTGLVSRMVRPLTRLAGRSRRRTTLLLCVAVSISSSLMQNIGAAALFLPVVQRMSRLTGRPISQMLMPVGFSAILGGTITLVGSSPLLMLNDLMTPFGLKPFDLFDVTPVGLALAAAGIAYFVIFGKGMLPGGETRQTEEIDPDGDPSPFYPGIGNLYELKYPATAEDTLEVGTLCDQFHVHTVGLYRSKSEGKLLPPDRGTRIVPGTTIAVYATPEELRVLAEAHGFLVRPRLRLFAADLNDDLAGLVEAVVPPHSEFVGKSVQDGRFRHRYHMAVMAVSRGGHTHYGFLAKWIMEPGDVILMHGSWESFHRMRPLRQLLFAQSLDYEVLQPHKARIALGCFGLGTGLVAFTSLPISVCLMAGALGMILTGVLSIDDAYRGVDWRTVFLLAGLIPLGLAMQQTGAAQWLAFHMLDIVGSPSPLLFYLLVGIIATGLTLVVSNVGATVLLVPLVIGMAQKIGADPRVASLVVGMAVSNSFLLPTNQVNALYLGPGNYTSLNFVKAGTPLSILFLVVLTLTLHILY</sequence>
<dbReference type="GO" id="GO:0008324">
    <property type="term" value="F:monoatomic cation transmembrane transporter activity"/>
    <property type="evidence" value="ECO:0007669"/>
    <property type="project" value="InterPro"/>
</dbReference>
<organism evidence="10 11">
    <name type="scientific">Oceanidesulfovibrio marinus</name>
    <dbReference type="NCBI Taxonomy" id="370038"/>
    <lineage>
        <taxon>Bacteria</taxon>
        <taxon>Pseudomonadati</taxon>
        <taxon>Thermodesulfobacteriota</taxon>
        <taxon>Desulfovibrionia</taxon>
        <taxon>Desulfovibrionales</taxon>
        <taxon>Desulfovibrionaceae</taxon>
        <taxon>Oceanidesulfovibrio</taxon>
    </lineage>
</organism>
<name>A0A6P1ZI86_9BACT</name>
<dbReference type="InterPro" id="IPR051679">
    <property type="entry name" value="DASS-Related_Transporters"/>
</dbReference>
<evidence type="ECO:0000313" key="10">
    <source>
        <dbReference type="EMBL" id="TVM35034.1"/>
    </source>
</evidence>
<dbReference type="RefSeq" id="WP_144234587.1">
    <property type="nucleotide sequence ID" value="NZ_CP039543.1"/>
</dbReference>
<dbReference type="PANTHER" id="PTHR43652">
    <property type="entry name" value="BASIC AMINO ACID ANTIPORTER YFCC-RELATED"/>
    <property type="match status" value="1"/>
</dbReference>
<evidence type="ECO:0000256" key="2">
    <source>
        <dbReference type="ARBA" id="ARBA00022448"/>
    </source>
</evidence>
<dbReference type="Pfam" id="PF03600">
    <property type="entry name" value="CitMHS"/>
    <property type="match status" value="1"/>
</dbReference>
<evidence type="ECO:0000256" key="5">
    <source>
        <dbReference type="ARBA" id="ARBA00022989"/>
    </source>
</evidence>
<dbReference type="PROSITE" id="PS51202">
    <property type="entry name" value="RCK_C"/>
    <property type="match status" value="1"/>
</dbReference>
<dbReference type="Proteomes" id="UP000503251">
    <property type="component" value="Chromosome"/>
</dbReference>
<reference evidence="10 11" key="1">
    <citation type="submission" date="2018-06" db="EMBL/GenBank/DDBJ databases">
        <title>Complete genome of Desulfovibrio marinus P48SEP.</title>
        <authorList>
            <person name="Crispim J.S."/>
            <person name="Vidigal P.M.P."/>
            <person name="Silva L.C.F."/>
            <person name="Araujo L.C."/>
            <person name="Laguardia C.N."/>
            <person name="Dias R.S."/>
            <person name="Sousa M.P."/>
            <person name="Paula S.O."/>
            <person name="Silva C."/>
        </authorList>
    </citation>
    <scope>NUCLEOTIDE SEQUENCE [LARGE SCALE GENOMIC DNA]</scope>
    <source>
        <strain evidence="10 11">P48SEP</strain>
    </source>
</reference>
<evidence type="ECO:0000256" key="4">
    <source>
        <dbReference type="ARBA" id="ARBA00022737"/>
    </source>
</evidence>
<dbReference type="Proteomes" id="UP000434052">
    <property type="component" value="Unassembled WGS sequence"/>
</dbReference>
<dbReference type="InterPro" id="IPR004680">
    <property type="entry name" value="Cit_transptr-like_dom"/>
</dbReference>
<dbReference type="EMBL" id="CP039543">
    <property type="protein sequence ID" value="QJT08138.1"/>
    <property type="molecule type" value="Genomic_DNA"/>
</dbReference>
<evidence type="ECO:0000313" key="11">
    <source>
        <dbReference type="Proteomes" id="UP000434052"/>
    </source>
</evidence>
<evidence type="ECO:0000313" key="9">
    <source>
        <dbReference type="EMBL" id="QJT08138.1"/>
    </source>
</evidence>
<feature type="domain" description="RCK C-terminal" evidence="8">
    <location>
        <begin position="312"/>
        <end position="396"/>
    </location>
</feature>
<keyword evidence="2" id="KW-0813">Transport</keyword>
<evidence type="ECO:0000256" key="3">
    <source>
        <dbReference type="ARBA" id="ARBA00022692"/>
    </source>
</evidence>
<keyword evidence="5 7" id="KW-1133">Transmembrane helix</keyword>
<feature type="transmembrane region" description="Helical" evidence="7">
    <location>
        <begin position="6"/>
        <end position="24"/>
    </location>
</feature>
<evidence type="ECO:0000313" key="12">
    <source>
        <dbReference type="Proteomes" id="UP000503251"/>
    </source>
</evidence>
<reference evidence="9 12" key="2">
    <citation type="submission" date="2019-04" db="EMBL/GenBank/DDBJ databases">
        <title>Isolation and culture of sulfate reducing bacteria from the cold seep of the South China Sea.</title>
        <authorList>
            <person name="Sun C."/>
            <person name="Liu R."/>
        </authorList>
    </citation>
    <scope>NUCLEOTIDE SEQUENCE [LARGE SCALE GENOMIC DNA]</scope>
    <source>
        <strain evidence="9 12">CS1</strain>
    </source>
</reference>
<dbReference type="InterPro" id="IPR036721">
    <property type="entry name" value="RCK_C_sf"/>
</dbReference>
<feature type="transmembrane region" description="Helical" evidence="7">
    <location>
        <begin position="100"/>
        <end position="124"/>
    </location>
</feature>
<keyword evidence="4" id="KW-0677">Repeat</keyword>
<feature type="transmembrane region" description="Helical" evidence="7">
    <location>
        <begin position="581"/>
        <end position="600"/>
    </location>
</feature>
<feature type="transmembrane region" description="Helical" evidence="7">
    <location>
        <begin position="500"/>
        <end position="531"/>
    </location>
</feature>
<accession>A0A6P1ZI86</accession>
<dbReference type="PANTHER" id="PTHR43652:SF2">
    <property type="entry name" value="BASIC AMINO ACID ANTIPORTER YFCC-RELATED"/>
    <property type="match status" value="1"/>
</dbReference>
<feature type="transmembrane region" description="Helical" evidence="7">
    <location>
        <begin position="178"/>
        <end position="200"/>
    </location>
</feature>
<dbReference type="EMBL" id="QMIF01000003">
    <property type="protein sequence ID" value="TVM35034.1"/>
    <property type="molecule type" value="Genomic_DNA"/>
</dbReference>
<dbReference type="Gene3D" id="3.30.70.1450">
    <property type="entry name" value="Regulator of K+ conductance, C-terminal domain"/>
    <property type="match status" value="1"/>
</dbReference>
<dbReference type="AlphaFoldDB" id="A0A6P1ZI86"/>
<dbReference type="GO" id="GO:0006813">
    <property type="term" value="P:potassium ion transport"/>
    <property type="evidence" value="ECO:0007669"/>
    <property type="project" value="InterPro"/>
</dbReference>
<proteinExistence type="predicted"/>
<gene>
    <name evidence="10" type="ORF">DQK91_06430</name>
    <name evidence="9" type="ORF">E8L03_04015</name>
</gene>
<dbReference type="InterPro" id="IPR006037">
    <property type="entry name" value="RCK_C"/>
</dbReference>
<comment type="subcellular location">
    <subcellularLocation>
        <location evidence="1">Membrane</location>
        <topology evidence="1">Multi-pass membrane protein</topology>
    </subcellularLocation>
</comment>
<dbReference type="OrthoDB" id="9765532at2"/>
<feature type="transmembrane region" description="Helical" evidence="7">
    <location>
        <begin position="431"/>
        <end position="452"/>
    </location>
</feature>
<keyword evidence="6 7" id="KW-0472">Membrane</keyword>
<dbReference type="SUPFAM" id="SSF116726">
    <property type="entry name" value="TrkA C-terminal domain-like"/>
    <property type="match status" value="1"/>
</dbReference>
<feature type="transmembrane region" description="Helical" evidence="7">
    <location>
        <begin position="464"/>
        <end position="488"/>
    </location>
</feature>
<keyword evidence="3 7" id="KW-0812">Transmembrane</keyword>
<feature type="transmembrane region" description="Helical" evidence="7">
    <location>
        <begin position="144"/>
        <end position="166"/>
    </location>
</feature>
<dbReference type="Pfam" id="PF02080">
    <property type="entry name" value="TrkA_C"/>
    <property type="match status" value="1"/>
</dbReference>
<evidence type="ECO:0000256" key="6">
    <source>
        <dbReference type="ARBA" id="ARBA00023136"/>
    </source>
</evidence>
<protein>
    <submittedName>
        <fullName evidence="10">SLC13 family permease</fullName>
    </submittedName>
</protein>
<evidence type="ECO:0000256" key="7">
    <source>
        <dbReference type="SAM" id="Phobius"/>
    </source>
</evidence>
<feature type="transmembrane region" description="Helical" evidence="7">
    <location>
        <begin position="31"/>
        <end position="48"/>
    </location>
</feature>
<evidence type="ECO:0000259" key="8">
    <source>
        <dbReference type="PROSITE" id="PS51202"/>
    </source>
</evidence>